<dbReference type="RefSeq" id="WP_087917766.1">
    <property type="nucleotide sequence ID" value="NZ_CP021780.1"/>
</dbReference>
<dbReference type="GO" id="GO:0008080">
    <property type="term" value="F:N-acetyltransferase activity"/>
    <property type="evidence" value="ECO:0007669"/>
    <property type="project" value="InterPro"/>
</dbReference>
<dbReference type="PROSITE" id="PS51186">
    <property type="entry name" value="GNAT"/>
    <property type="match status" value="1"/>
</dbReference>
<dbReference type="SUPFAM" id="SSF55729">
    <property type="entry name" value="Acyl-CoA N-acyltransferases (Nat)"/>
    <property type="match status" value="1"/>
</dbReference>
<dbReference type="PANTHER" id="PTHR13947:SF37">
    <property type="entry name" value="LD18367P"/>
    <property type="match status" value="1"/>
</dbReference>
<organism evidence="3 4">
    <name type="scientific">Paenibacillus donghaensis</name>
    <dbReference type="NCBI Taxonomy" id="414771"/>
    <lineage>
        <taxon>Bacteria</taxon>
        <taxon>Bacillati</taxon>
        <taxon>Bacillota</taxon>
        <taxon>Bacilli</taxon>
        <taxon>Bacillales</taxon>
        <taxon>Paenibacillaceae</taxon>
        <taxon>Paenibacillus</taxon>
    </lineage>
</organism>
<sequence>MEIKAMYSDDNQPLLSALLERHSAKKEPGIPPYDRTALSFAAYENGEYVGGVTGTIVWNMLQVQLLAVDPAYRGSGVGAVLLQTLEAKARQQGCKVSELTTMSWQAPGFYQKQGYEIFGEIKDCPHAGHTKYYLQKQL</sequence>
<proteinExistence type="predicted"/>
<keyword evidence="1" id="KW-0808">Transferase</keyword>
<dbReference type="Pfam" id="PF00583">
    <property type="entry name" value="Acetyltransf_1"/>
    <property type="match status" value="1"/>
</dbReference>
<evidence type="ECO:0000313" key="4">
    <source>
        <dbReference type="Proteomes" id="UP000249890"/>
    </source>
</evidence>
<dbReference type="AlphaFoldDB" id="A0A2Z2KKC4"/>
<dbReference type="Gene3D" id="3.40.630.30">
    <property type="match status" value="1"/>
</dbReference>
<evidence type="ECO:0000259" key="2">
    <source>
        <dbReference type="PROSITE" id="PS51186"/>
    </source>
</evidence>
<evidence type="ECO:0000313" key="3">
    <source>
        <dbReference type="EMBL" id="ASA23780.1"/>
    </source>
</evidence>
<accession>A0A2Z2KKC4</accession>
<feature type="domain" description="N-acetyltransferase" evidence="2">
    <location>
        <begin position="1"/>
        <end position="138"/>
    </location>
</feature>
<name>A0A2Z2KKC4_9BACL</name>
<dbReference type="KEGG" id="pdh:B9T62_25155"/>
<dbReference type="Proteomes" id="UP000249890">
    <property type="component" value="Chromosome"/>
</dbReference>
<dbReference type="InterPro" id="IPR050769">
    <property type="entry name" value="NAT_camello-type"/>
</dbReference>
<evidence type="ECO:0000256" key="1">
    <source>
        <dbReference type="ARBA" id="ARBA00022679"/>
    </source>
</evidence>
<dbReference type="PANTHER" id="PTHR13947">
    <property type="entry name" value="GNAT FAMILY N-ACETYLTRANSFERASE"/>
    <property type="match status" value="1"/>
</dbReference>
<reference evidence="3 4" key="1">
    <citation type="submission" date="2017-06" db="EMBL/GenBank/DDBJ databases">
        <title>Complete genome sequence of Paenibacillus donghaensis KCTC 13049T isolated from East Sea sediment, South Korea.</title>
        <authorList>
            <person name="Jung B.K."/>
            <person name="Hong S.-J."/>
            <person name="Shin J.-H."/>
        </authorList>
    </citation>
    <scope>NUCLEOTIDE SEQUENCE [LARGE SCALE GENOMIC DNA]</scope>
    <source>
        <strain evidence="3 4">KCTC 13049</strain>
    </source>
</reference>
<dbReference type="OrthoDB" id="9787920at2"/>
<keyword evidence="4" id="KW-1185">Reference proteome</keyword>
<dbReference type="InterPro" id="IPR000182">
    <property type="entry name" value="GNAT_dom"/>
</dbReference>
<dbReference type="InterPro" id="IPR016181">
    <property type="entry name" value="Acyl_CoA_acyltransferase"/>
</dbReference>
<protein>
    <recommendedName>
        <fullName evidence="2">N-acetyltransferase domain-containing protein</fullName>
    </recommendedName>
</protein>
<dbReference type="EMBL" id="CP021780">
    <property type="protein sequence ID" value="ASA23780.1"/>
    <property type="molecule type" value="Genomic_DNA"/>
</dbReference>
<dbReference type="CDD" id="cd04301">
    <property type="entry name" value="NAT_SF"/>
    <property type="match status" value="1"/>
</dbReference>
<gene>
    <name evidence="3" type="ORF">B9T62_25155</name>
</gene>